<keyword evidence="2" id="KW-1185">Reference proteome</keyword>
<reference evidence="1 2" key="1">
    <citation type="submission" date="2021-03" db="EMBL/GenBank/DDBJ databases">
        <title>Glycomyces sp. nov., a novel actinomycete isolated from soil.</title>
        <authorList>
            <person name="Yang X."/>
            <person name="Xu X."/>
        </authorList>
    </citation>
    <scope>NUCLEOTIDE SEQUENCE [LARGE SCALE GENOMIC DNA]</scope>
    <source>
        <strain evidence="1 2">NEAU-S30</strain>
    </source>
</reference>
<dbReference type="Proteomes" id="UP000681341">
    <property type="component" value="Unassembled WGS sequence"/>
</dbReference>
<name>A0ABS3U629_9ACTN</name>
<accession>A0ABS3U629</accession>
<protein>
    <submittedName>
        <fullName evidence="1">Uncharacterized protein</fullName>
    </submittedName>
</protein>
<comment type="caution">
    <text evidence="1">The sequence shown here is derived from an EMBL/GenBank/DDBJ whole genome shotgun (WGS) entry which is preliminary data.</text>
</comment>
<evidence type="ECO:0000313" key="1">
    <source>
        <dbReference type="EMBL" id="MBO3734239.1"/>
    </source>
</evidence>
<gene>
    <name evidence="1" type="ORF">J5V16_15535</name>
</gene>
<sequence length="47" mass="5303">MIRAVADRIAARARPAYIGRHRRARPVLHRVFKLELPAAMPAEKAAQ</sequence>
<organism evidence="1 2">
    <name type="scientific">Glycomyces niveus</name>
    <dbReference type="NCBI Taxonomy" id="2820287"/>
    <lineage>
        <taxon>Bacteria</taxon>
        <taxon>Bacillati</taxon>
        <taxon>Actinomycetota</taxon>
        <taxon>Actinomycetes</taxon>
        <taxon>Glycomycetales</taxon>
        <taxon>Glycomycetaceae</taxon>
        <taxon>Glycomyces</taxon>
    </lineage>
</organism>
<dbReference type="EMBL" id="JAGFNP010000008">
    <property type="protein sequence ID" value="MBO3734239.1"/>
    <property type="molecule type" value="Genomic_DNA"/>
</dbReference>
<dbReference type="RefSeq" id="WP_208497340.1">
    <property type="nucleotide sequence ID" value="NZ_JAGFNP010000008.1"/>
</dbReference>
<evidence type="ECO:0000313" key="2">
    <source>
        <dbReference type="Proteomes" id="UP000681341"/>
    </source>
</evidence>
<proteinExistence type="predicted"/>